<feature type="DNA-binding region" description="H-T-H motif" evidence="4">
    <location>
        <begin position="38"/>
        <end position="57"/>
    </location>
</feature>
<evidence type="ECO:0000256" key="1">
    <source>
        <dbReference type="ARBA" id="ARBA00023015"/>
    </source>
</evidence>
<dbReference type="SUPFAM" id="SSF46689">
    <property type="entry name" value="Homeodomain-like"/>
    <property type="match status" value="1"/>
</dbReference>
<evidence type="ECO:0000256" key="3">
    <source>
        <dbReference type="ARBA" id="ARBA00023163"/>
    </source>
</evidence>
<organism evidence="7 8">
    <name type="scientific">Actinomadura rubrisoli</name>
    <dbReference type="NCBI Taxonomy" id="2530368"/>
    <lineage>
        <taxon>Bacteria</taxon>
        <taxon>Bacillati</taxon>
        <taxon>Actinomycetota</taxon>
        <taxon>Actinomycetes</taxon>
        <taxon>Streptosporangiales</taxon>
        <taxon>Thermomonosporaceae</taxon>
        <taxon>Actinomadura</taxon>
    </lineage>
</organism>
<dbReference type="Gene3D" id="1.10.357.10">
    <property type="entry name" value="Tetracycline Repressor, domain 2"/>
    <property type="match status" value="1"/>
</dbReference>
<dbReference type="InterPro" id="IPR036271">
    <property type="entry name" value="Tet_transcr_reg_TetR-rel_C_sf"/>
</dbReference>
<dbReference type="PRINTS" id="PR00455">
    <property type="entry name" value="HTHTETR"/>
</dbReference>
<dbReference type="PANTHER" id="PTHR30055:SF234">
    <property type="entry name" value="HTH-TYPE TRANSCRIPTIONAL REGULATOR BETI"/>
    <property type="match status" value="1"/>
</dbReference>
<accession>A0A4R5C1Z9</accession>
<dbReference type="RefSeq" id="WP_131890907.1">
    <property type="nucleotide sequence ID" value="NZ_SMKU01000028.1"/>
</dbReference>
<dbReference type="PANTHER" id="PTHR30055">
    <property type="entry name" value="HTH-TYPE TRANSCRIPTIONAL REGULATOR RUTR"/>
    <property type="match status" value="1"/>
</dbReference>
<evidence type="ECO:0000313" key="7">
    <source>
        <dbReference type="EMBL" id="TDD93628.1"/>
    </source>
</evidence>
<evidence type="ECO:0000313" key="8">
    <source>
        <dbReference type="Proteomes" id="UP000294513"/>
    </source>
</evidence>
<dbReference type="InterPro" id="IPR050109">
    <property type="entry name" value="HTH-type_TetR-like_transc_reg"/>
</dbReference>
<dbReference type="GO" id="GO:0000976">
    <property type="term" value="F:transcription cis-regulatory region binding"/>
    <property type="evidence" value="ECO:0007669"/>
    <property type="project" value="TreeGrafter"/>
</dbReference>
<sequence length="217" mass="22532">MAGTGTAEGGTRADAVRNRRLLLDAAAAEFAEHGMDVPIARIAARAGVGKGTVFRHFATKEQLLAAIFGHRLDELSAVGQGLLDARDPGAALLAFMTEGVRMQAGDRMFCQAVTALARTEPQLRAASERLIGVAEALTARARRAGSVREDATGHDVVLLLGAATQAAAPLGGTLPGLWRRYVHMIFDGLRPGAAHPLPEPPPTTAQLAAAAKTSATS</sequence>
<dbReference type="Pfam" id="PF21597">
    <property type="entry name" value="TetR_C_43"/>
    <property type="match status" value="1"/>
</dbReference>
<dbReference type="AlphaFoldDB" id="A0A4R5C1Z9"/>
<dbReference type="Proteomes" id="UP000294513">
    <property type="component" value="Unassembled WGS sequence"/>
</dbReference>
<dbReference type="EMBL" id="SMKU01000028">
    <property type="protein sequence ID" value="TDD93628.1"/>
    <property type="molecule type" value="Genomic_DNA"/>
</dbReference>
<feature type="domain" description="HTH tetR-type" evidence="6">
    <location>
        <begin position="16"/>
        <end position="75"/>
    </location>
</feature>
<feature type="compositionally biased region" description="Low complexity" evidence="5">
    <location>
        <begin position="204"/>
        <end position="217"/>
    </location>
</feature>
<dbReference type="PROSITE" id="PS50977">
    <property type="entry name" value="HTH_TETR_2"/>
    <property type="match status" value="1"/>
</dbReference>
<dbReference type="Pfam" id="PF00440">
    <property type="entry name" value="TetR_N"/>
    <property type="match status" value="1"/>
</dbReference>
<evidence type="ECO:0000259" key="6">
    <source>
        <dbReference type="PROSITE" id="PS50977"/>
    </source>
</evidence>
<protein>
    <submittedName>
        <fullName evidence="7">TetR/AcrR family transcriptional regulator</fullName>
    </submittedName>
</protein>
<keyword evidence="3" id="KW-0804">Transcription</keyword>
<feature type="region of interest" description="Disordered" evidence="5">
    <location>
        <begin position="193"/>
        <end position="217"/>
    </location>
</feature>
<evidence type="ECO:0000256" key="2">
    <source>
        <dbReference type="ARBA" id="ARBA00023125"/>
    </source>
</evidence>
<dbReference type="InterPro" id="IPR049445">
    <property type="entry name" value="TetR_SbtR-like_C"/>
</dbReference>
<proteinExistence type="predicted"/>
<dbReference type="OrthoDB" id="9795011at2"/>
<dbReference type="SUPFAM" id="SSF48498">
    <property type="entry name" value="Tetracyclin repressor-like, C-terminal domain"/>
    <property type="match status" value="1"/>
</dbReference>
<reference evidence="7 8" key="1">
    <citation type="submission" date="2019-03" db="EMBL/GenBank/DDBJ databases">
        <title>Draft genome sequences of novel Actinobacteria.</title>
        <authorList>
            <person name="Sahin N."/>
            <person name="Ay H."/>
            <person name="Saygin H."/>
        </authorList>
    </citation>
    <scope>NUCLEOTIDE SEQUENCE [LARGE SCALE GENOMIC DNA]</scope>
    <source>
        <strain evidence="7 8">H3C3</strain>
    </source>
</reference>
<keyword evidence="1" id="KW-0805">Transcription regulation</keyword>
<name>A0A4R5C1Z9_9ACTN</name>
<dbReference type="InterPro" id="IPR009057">
    <property type="entry name" value="Homeodomain-like_sf"/>
</dbReference>
<comment type="caution">
    <text evidence="7">The sequence shown here is derived from an EMBL/GenBank/DDBJ whole genome shotgun (WGS) entry which is preliminary data.</text>
</comment>
<keyword evidence="2 4" id="KW-0238">DNA-binding</keyword>
<keyword evidence="8" id="KW-1185">Reference proteome</keyword>
<evidence type="ECO:0000256" key="4">
    <source>
        <dbReference type="PROSITE-ProRule" id="PRU00335"/>
    </source>
</evidence>
<evidence type="ECO:0000256" key="5">
    <source>
        <dbReference type="SAM" id="MobiDB-lite"/>
    </source>
</evidence>
<dbReference type="InterPro" id="IPR001647">
    <property type="entry name" value="HTH_TetR"/>
</dbReference>
<gene>
    <name evidence="7" type="ORF">E1298_08805</name>
</gene>
<dbReference type="GO" id="GO:0003700">
    <property type="term" value="F:DNA-binding transcription factor activity"/>
    <property type="evidence" value="ECO:0007669"/>
    <property type="project" value="TreeGrafter"/>
</dbReference>